<dbReference type="EMBL" id="BMAV01024733">
    <property type="protein sequence ID" value="GFS35651.1"/>
    <property type="molecule type" value="Genomic_DNA"/>
</dbReference>
<dbReference type="OrthoDB" id="10051896at2759"/>
<dbReference type="Proteomes" id="UP000886998">
    <property type="component" value="Unassembled WGS sequence"/>
</dbReference>
<dbReference type="Gene3D" id="2.40.10.10">
    <property type="entry name" value="Trypsin-like serine proteases"/>
    <property type="match status" value="1"/>
</dbReference>
<sequence>IQGTLDMRHDIALIKLNAPVQFSDVVRPACLPSLGWDLRAGSLCYVTGWGETRGK</sequence>
<evidence type="ECO:0000259" key="2">
    <source>
        <dbReference type="Pfam" id="PF00089"/>
    </source>
</evidence>
<protein>
    <submittedName>
        <fullName evidence="3">Ovochymase-1</fullName>
    </submittedName>
</protein>
<dbReference type="PANTHER" id="PTHR24252:SF7">
    <property type="entry name" value="HYALIN"/>
    <property type="match status" value="1"/>
</dbReference>
<accession>A0A8X6I8P3</accession>
<reference evidence="3" key="1">
    <citation type="submission" date="2020-08" db="EMBL/GenBank/DDBJ databases">
        <title>Multicomponent nature underlies the extraordinary mechanical properties of spider dragline silk.</title>
        <authorList>
            <person name="Kono N."/>
            <person name="Nakamura H."/>
            <person name="Mori M."/>
            <person name="Yoshida Y."/>
            <person name="Ohtoshi R."/>
            <person name="Malay A.D."/>
            <person name="Moran D.A.P."/>
            <person name="Tomita M."/>
            <person name="Numata K."/>
            <person name="Arakawa K."/>
        </authorList>
    </citation>
    <scope>NUCLEOTIDE SEQUENCE</scope>
</reference>
<evidence type="ECO:0000256" key="1">
    <source>
        <dbReference type="ARBA" id="ARBA00023157"/>
    </source>
</evidence>
<dbReference type="GO" id="GO:0004252">
    <property type="term" value="F:serine-type endopeptidase activity"/>
    <property type="evidence" value="ECO:0007669"/>
    <property type="project" value="InterPro"/>
</dbReference>
<dbReference type="InterPro" id="IPR043504">
    <property type="entry name" value="Peptidase_S1_PA_chymotrypsin"/>
</dbReference>
<dbReference type="AlphaFoldDB" id="A0A8X6I8P3"/>
<evidence type="ECO:0000313" key="4">
    <source>
        <dbReference type="Proteomes" id="UP000886998"/>
    </source>
</evidence>
<comment type="caution">
    <text evidence="3">The sequence shown here is derived from an EMBL/GenBank/DDBJ whole genome shotgun (WGS) entry which is preliminary data.</text>
</comment>
<dbReference type="Pfam" id="PF00089">
    <property type="entry name" value="Trypsin"/>
    <property type="match status" value="1"/>
</dbReference>
<proteinExistence type="predicted"/>
<dbReference type="SUPFAM" id="SSF50494">
    <property type="entry name" value="Trypsin-like serine proteases"/>
    <property type="match status" value="1"/>
</dbReference>
<keyword evidence="1" id="KW-1015">Disulfide bond</keyword>
<dbReference type="PANTHER" id="PTHR24252">
    <property type="entry name" value="ACROSIN-RELATED"/>
    <property type="match status" value="1"/>
</dbReference>
<feature type="non-terminal residue" evidence="3">
    <location>
        <position position="1"/>
    </location>
</feature>
<name>A0A8X6I8P3_9ARAC</name>
<evidence type="ECO:0000313" key="3">
    <source>
        <dbReference type="EMBL" id="GFS35651.1"/>
    </source>
</evidence>
<gene>
    <name evidence="3" type="primary">NCL1_21415</name>
    <name evidence="3" type="ORF">TNIN_124271</name>
</gene>
<keyword evidence="4" id="KW-1185">Reference proteome</keyword>
<dbReference type="GO" id="GO:0006508">
    <property type="term" value="P:proteolysis"/>
    <property type="evidence" value="ECO:0007669"/>
    <property type="project" value="InterPro"/>
</dbReference>
<dbReference type="InterPro" id="IPR009003">
    <property type="entry name" value="Peptidase_S1_PA"/>
</dbReference>
<dbReference type="InterPro" id="IPR001254">
    <property type="entry name" value="Trypsin_dom"/>
</dbReference>
<feature type="domain" description="Peptidase S1" evidence="2">
    <location>
        <begin position="7"/>
        <end position="53"/>
    </location>
</feature>
<organism evidence="3 4">
    <name type="scientific">Trichonephila inaurata madagascariensis</name>
    <dbReference type="NCBI Taxonomy" id="2747483"/>
    <lineage>
        <taxon>Eukaryota</taxon>
        <taxon>Metazoa</taxon>
        <taxon>Ecdysozoa</taxon>
        <taxon>Arthropoda</taxon>
        <taxon>Chelicerata</taxon>
        <taxon>Arachnida</taxon>
        <taxon>Araneae</taxon>
        <taxon>Araneomorphae</taxon>
        <taxon>Entelegynae</taxon>
        <taxon>Araneoidea</taxon>
        <taxon>Nephilidae</taxon>
        <taxon>Trichonephila</taxon>
        <taxon>Trichonephila inaurata</taxon>
    </lineage>
</organism>